<keyword evidence="2" id="KW-1185">Reference proteome</keyword>
<protein>
    <submittedName>
        <fullName evidence="1">Uncharacterized protein</fullName>
    </submittedName>
</protein>
<dbReference type="EMBL" id="LFYT02000032">
    <property type="protein sequence ID" value="PVE41347.1"/>
    <property type="molecule type" value="Genomic_DNA"/>
</dbReference>
<evidence type="ECO:0000313" key="2">
    <source>
        <dbReference type="Proteomes" id="UP000037507"/>
    </source>
</evidence>
<evidence type="ECO:0000313" key="1">
    <source>
        <dbReference type="EMBL" id="PVE41347.1"/>
    </source>
</evidence>
<gene>
    <name evidence="1" type="ORF">H663_017870</name>
</gene>
<accession>A0A2T7U9J7</accession>
<reference evidence="1" key="1">
    <citation type="submission" date="2017-04" db="EMBL/GenBank/DDBJ databases">
        <title>Unexpected and diverse lifestyles within the genus Limnohabitans.</title>
        <authorList>
            <person name="Kasalicky V."/>
            <person name="Mehrshad M."/>
            <person name="Andrei S.-A."/>
            <person name="Salcher M."/>
            <person name="Kratochvilova H."/>
            <person name="Simek K."/>
            <person name="Ghai R."/>
        </authorList>
    </citation>
    <scope>NUCLEOTIDE SEQUENCE [LARGE SCALE GENOMIC DNA]</scope>
    <source>
        <strain evidence="1">II-D5</strain>
    </source>
</reference>
<organism evidence="1 2">
    <name type="scientific">Limnohabitans planktonicus II-D5</name>
    <dbReference type="NCBI Taxonomy" id="1293045"/>
    <lineage>
        <taxon>Bacteria</taxon>
        <taxon>Pseudomonadati</taxon>
        <taxon>Pseudomonadota</taxon>
        <taxon>Betaproteobacteria</taxon>
        <taxon>Burkholderiales</taxon>
        <taxon>Comamonadaceae</taxon>
        <taxon>Limnohabitans</taxon>
    </lineage>
</organism>
<sequence length="62" mass="6615">MSTLINDPVLPEQTEAYTAPLSVVAAIKLPVPVAKVLADAADLETEVIRQVPVHEVLAPELK</sequence>
<name>A0A2T7U9J7_9BURK</name>
<dbReference type="AlphaFoldDB" id="A0A2T7U9J7"/>
<dbReference type="Proteomes" id="UP000037507">
    <property type="component" value="Unassembled WGS sequence"/>
</dbReference>
<comment type="caution">
    <text evidence="1">The sequence shown here is derived from an EMBL/GenBank/DDBJ whole genome shotgun (WGS) entry which is preliminary data.</text>
</comment>
<proteinExistence type="predicted"/>